<dbReference type="Proteomes" id="UP001165121">
    <property type="component" value="Unassembled WGS sequence"/>
</dbReference>
<proteinExistence type="predicted"/>
<dbReference type="EMBL" id="BSXT01010834">
    <property type="protein sequence ID" value="GMF82159.1"/>
    <property type="molecule type" value="Genomic_DNA"/>
</dbReference>
<organism evidence="2 3">
    <name type="scientific">Phytophthora fragariaefolia</name>
    <dbReference type="NCBI Taxonomy" id="1490495"/>
    <lineage>
        <taxon>Eukaryota</taxon>
        <taxon>Sar</taxon>
        <taxon>Stramenopiles</taxon>
        <taxon>Oomycota</taxon>
        <taxon>Peronosporomycetes</taxon>
        <taxon>Peronosporales</taxon>
        <taxon>Peronosporaceae</taxon>
        <taxon>Phytophthora</taxon>
    </lineage>
</organism>
<evidence type="ECO:0000313" key="2">
    <source>
        <dbReference type="EMBL" id="GMF82159.1"/>
    </source>
</evidence>
<gene>
    <name evidence="2" type="ORF">Pfra01_002880900</name>
</gene>
<dbReference type="AlphaFoldDB" id="A0A9W6YM04"/>
<name>A0A9W6YM04_9STRA</name>
<feature type="region of interest" description="Disordered" evidence="1">
    <location>
        <begin position="122"/>
        <end position="184"/>
    </location>
</feature>
<accession>A0A9W6YM04</accession>
<keyword evidence="3" id="KW-1185">Reference proteome</keyword>
<protein>
    <submittedName>
        <fullName evidence="2">Unnamed protein product</fullName>
    </submittedName>
</protein>
<evidence type="ECO:0000313" key="3">
    <source>
        <dbReference type="Proteomes" id="UP001165121"/>
    </source>
</evidence>
<feature type="compositionally biased region" description="Polar residues" evidence="1">
    <location>
        <begin position="174"/>
        <end position="184"/>
    </location>
</feature>
<dbReference type="OrthoDB" id="129427at2759"/>
<sequence length="184" mass="19937">MKAPDPEGEDPIQVVPSWSDVDLEYAVHQKELRDFLALDLVMRMLELKQIGDLQGPLAPPQRATGKLDAAKGLMSLLKEEGLVAGRFDANDLFDSDLDQIRSSTQGLFDRLKALVEEIQPKTNSAMSEPELPTHNGSTGCRTASPYVSAAEGSDTSSEPRRMSLGPSGSAMLQAKSQIQQGDKL</sequence>
<evidence type="ECO:0000256" key="1">
    <source>
        <dbReference type="SAM" id="MobiDB-lite"/>
    </source>
</evidence>
<reference evidence="2" key="1">
    <citation type="submission" date="2023-04" db="EMBL/GenBank/DDBJ databases">
        <title>Phytophthora fragariaefolia NBRC 109709.</title>
        <authorList>
            <person name="Ichikawa N."/>
            <person name="Sato H."/>
            <person name="Tonouchi N."/>
        </authorList>
    </citation>
    <scope>NUCLEOTIDE SEQUENCE</scope>
    <source>
        <strain evidence="2">NBRC 109709</strain>
    </source>
</reference>
<comment type="caution">
    <text evidence="2">The sequence shown here is derived from an EMBL/GenBank/DDBJ whole genome shotgun (WGS) entry which is preliminary data.</text>
</comment>